<dbReference type="Pfam" id="PF01841">
    <property type="entry name" value="Transglut_core"/>
    <property type="match status" value="1"/>
</dbReference>
<feature type="compositionally biased region" description="Polar residues" evidence="1">
    <location>
        <begin position="545"/>
        <end position="562"/>
    </location>
</feature>
<dbReference type="InterPro" id="IPR038765">
    <property type="entry name" value="Papain-like_cys_pep_sf"/>
</dbReference>
<dbReference type="InterPro" id="IPR052901">
    <property type="entry name" value="Bact_TGase-like"/>
</dbReference>
<accession>A0ABS7L5K9</accession>
<evidence type="ECO:0000313" key="5">
    <source>
        <dbReference type="Proteomes" id="UP000779049"/>
    </source>
</evidence>
<gene>
    <name evidence="4" type="ORF">FLB61_04480</name>
</gene>
<evidence type="ECO:0000313" key="4">
    <source>
        <dbReference type="EMBL" id="MBY0758354.1"/>
    </source>
</evidence>
<dbReference type="Gene3D" id="3.10.620.30">
    <property type="match status" value="1"/>
</dbReference>
<dbReference type="RefSeq" id="WP_221919500.1">
    <property type="nucleotide sequence ID" value="NZ_CP173660.1"/>
</dbReference>
<reference evidence="4 5" key="1">
    <citation type="journal article" date="2020" name="New Microbes New Infect">
        <title>Sellimonas caecigallum sp. nov., description and genome sequence of a new member of the Sellimonas genus isolated from the cecum of feral chicken.</title>
        <authorList>
            <person name="Wongkuna S."/>
            <person name="Ghimire S."/>
            <person name="Antony L."/>
            <person name="Chankhamhaengdecha S."/>
            <person name="Janvilisri T."/>
            <person name="Scaria J."/>
        </authorList>
    </citation>
    <scope>NUCLEOTIDE SEQUENCE [LARGE SCALE GENOMIC DNA]</scope>
    <source>
        <strain evidence="4 5">SW451</strain>
    </source>
</reference>
<feature type="transmembrane region" description="Helical" evidence="2">
    <location>
        <begin position="12"/>
        <end position="33"/>
    </location>
</feature>
<evidence type="ECO:0000256" key="2">
    <source>
        <dbReference type="SAM" id="Phobius"/>
    </source>
</evidence>
<sequence>MSKKRKKQQTTIQQGLMSLFAAAAAGMALIRAVVSVTGFYFFVPVIMLGTVIGMAAWLPYVLTRQKKLCILLGVAPFAVISVLLRGKLWNILADGIVLPIFESMDTYFRNNMYPAKKVSAFGTVEMTFGILFLCLAILCLLMILWGYRGQKVTGILLVGCICALPFLTGNTLDGAGALAAGLSVLFLVMPDRKRAGWYVIVTAAAAVFAGMFFPRIVLDQIFQNPVPIWEYAESFVYGDTAAGGVSDGRLGDVEEVRESGRDQLEIVLSEFPEQTLYLRGYVGVVYEDNEWKRTRDTGGLGENELARQREREFTRASDNAGYYGWQTMKTEIRRIGANSRYAYIPYISRGDQSYYYDLYAEGNASDYEADTVLVQEVTDLEYFPSFEDTGEDQEYLEAIRDLYTEVPKETEQLFDDMAGSVYETDIVSMAGNIRDQLGNMAIYTKSPGRTPRGEDFLTWFVENQKGYCVHFASAGVMLFRINDVPARFVSGYVARPEQFEETEDGTYKAVLDDSMAHAWPEIYVDGLGWMPVEVTPSAGIPAGISQENGQAETPQEPDTPSPQDIPEQPSEVPQTDPAATSEDDPGQNTENPGSGISVREKRNLYASCGIGILLVGVGAAAVLLRERRWRKLRKNRDKQGHYLDIYRFLFDLLSWKQKGKELSEDVQETAEILEKIYGIPREESEVVLEKAYEIVFGNGKANRQQQRNLWKICENVRKQIQRNLSFSEKISFLYRKGF</sequence>
<keyword evidence="2" id="KW-0472">Membrane</keyword>
<dbReference type="SMART" id="SM00460">
    <property type="entry name" value="TGc"/>
    <property type="match status" value="1"/>
</dbReference>
<feature type="transmembrane region" description="Helical" evidence="2">
    <location>
        <begin position="126"/>
        <end position="145"/>
    </location>
</feature>
<feature type="transmembrane region" description="Helical" evidence="2">
    <location>
        <begin position="174"/>
        <end position="190"/>
    </location>
</feature>
<feature type="transmembrane region" description="Helical" evidence="2">
    <location>
        <begin position="197"/>
        <end position="218"/>
    </location>
</feature>
<feature type="transmembrane region" description="Helical" evidence="2">
    <location>
        <begin position="152"/>
        <end position="168"/>
    </location>
</feature>
<evidence type="ECO:0000256" key="1">
    <source>
        <dbReference type="SAM" id="MobiDB-lite"/>
    </source>
</evidence>
<dbReference type="PANTHER" id="PTHR42736">
    <property type="entry name" value="PROTEIN-GLUTAMINE GAMMA-GLUTAMYLTRANSFERASE"/>
    <property type="match status" value="1"/>
</dbReference>
<keyword evidence="2" id="KW-0812">Transmembrane</keyword>
<feature type="transmembrane region" description="Helical" evidence="2">
    <location>
        <begin position="39"/>
        <end position="61"/>
    </location>
</feature>
<dbReference type="InterPro" id="IPR002931">
    <property type="entry name" value="Transglutaminase-like"/>
</dbReference>
<dbReference type="EMBL" id="VIRV01000004">
    <property type="protein sequence ID" value="MBY0758354.1"/>
    <property type="molecule type" value="Genomic_DNA"/>
</dbReference>
<keyword evidence="2" id="KW-1133">Transmembrane helix</keyword>
<name>A0ABS7L5K9_9FIRM</name>
<keyword evidence="5" id="KW-1185">Reference proteome</keyword>
<protein>
    <submittedName>
        <fullName evidence="4">Transglutaminase domain-containing protein</fullName>
    </submittedName>
</protein>
<feature type="region of interest" description="Disordered" evidence="1">
    <location>
        <begin position="538"/>
        <end position="597"/>
    </location>
</feature>
<dbReference type="SUPFAM" id="SSF54001">
    <property type="entry name" value="Cysteine proteinases"/>
    <property type="match status" value="1"/>
</dbReference>
<feature type="domain" description="Transglutaminase-like" evidence="3">
    <location>
        <begin position="460"/>
        <end position="536"/>
    </location>
</feature>
<organism evidence="4 5">
    <name type="scientific">Sellimonas caecigallum</name>
    <dbReference type="NCBI Taxonomy" id="2592333"/>
    <lineage>
        <taxon>Bacteria</taxon>
        <taxon>Bacillati</taxon>
        <taxon>Bacillota</taxon>
        <taxon>Clostridia</taxon>
        <taxon>Lachnospirales</taxon>
        <taxon>Lachnospiraceae</taxon>
        <taxon>Sellimonas</taxon>
    </lineage>
</organism>
<feature type="transmembrane region" description="Helical" evidence="2">
    <location>
        <begin position="604"/>
        <end position="624"/>
    </location>
</feature>
<comment type="caution">
    <text evidence="4">The sequence shown here is derived from an EMBL/GenBank/DDBJ whole genome shotgun (WGS) entry which is preliminary data.</text>
</comment>
<feature type="transmembrane region" description="Helical" evidence="2">
    <location>
        <begin position="68"/>
        <end position="84"/>
    </location>
</feature>
<dbReference type="PANTHER" id="PTHR42736:SF1">
    <property type="entry name" value="PROTEIN-GLUTAMINE GAMMA-GLUTAMYLTRANSFERASE"/>
    <property type="match status" value="1"/>
</dbReference>
<proteinExistence type="predicted"/>
<evidence type="ECO:0000259" key="3">
    <source>
        <dbReference type="SMART" id="SM00460"/>
    </source>
</evidence>
<dbReference type="Proteomes" id="UP000779049">
    <property type="component" value="Unassembled WGS sequence"/>
</dbReference>